<organism evidence="2 3">
    <name type="scientific">Phocaeicola coprophilus DSM 18228 = JCM 13818</name>
    <dbReference type="NCBI Taxonomy" id="547042"/>
    <lineage>
        <taxon>Bacteria</taxon>
        <taxon>Pseudomonadati</taxon>
        <taxon>Bacteroidota</taxon>
        <taxon>Bacteroidia</taxon>
        <taxon>Bacteroidales</taxon>
        <taxon>Bacteroidaceae</taxon>
        <taxon>Phocaeicola</taxon>
    </lineage>
</organism>
<dbReference type="RefSeq" id="WP_008145308.1">
    <property type="nucleotide sequence ID" value="NZ_EQ973651.1"/>
</dbReference>
<dbReference type="Pfam" id="PF19190">
    <property type="entry name" value="BACON_2"/>
    <property type="match status" value="1"/>
</dbReference>
<dbReference type="HOGENOM" id="CLU_1727667_0_0_10"/>
<dbReference type="GeneID" id="78405303"/>
<dbReference type="OrthoDB" id="1050691at2"/>
<dbReference type="InterPro" id="IPR024361">
    <property type="entry name" value="BACON"/>
</dbReference>
<protein>
    <recommendedName>
        <fullName evidence="1">BACON domain-containing protein</fullName>
    </recommendedName>
</protein>
<dbReference type="CDD" id="cd14948">
    <property type="entry name" value="BACON"/>
    <property type="match status" value="1"/>
</dbReference>
<gene>
    <name evidence="2" type="ORF">BACCOPRO_03695</name>
</gene>
<name>S0FDF4_9BACT</name>
<dbReference type="Gene3D" id="2.60.40.10">
    <property type="entry name" value="Immunoglobulins"/>
    <property type="match status" value="1"/>
</dbReference>
<dbReference type="EMBL" id="ACBW01000228">
    <property type="protein sequence ID" value="EEF78170.1"/>
    <property type="molecule type" value="Genomic_DNA"/>
</dbReference>
<sequence>MFVFFNFPKSHSGIFRVIILMFSVFLFSCEKENAGSSASATILEIPESQTSWNISQSGETVSIQLHSDGRWSVELDDQFSSWISITPLTGGAGDSVISLTIGENWNKEERNGVVTIRSGELYQTVSVIQEGNSQYLVPEGENTDDMPVDKW</sequence>
<dbReference type="InterPro" id="IPR013783">
    <property type="entry name" value="Ig-like_fold"/>
</dbReference>
<dbReference type="STRING" id="547042.BACCOPRO_03695"/>
<evidence type="ECO:0000313" key="2">
    <source>
        <dbReference type="EMBL" id="EEF78170.1"/>
    </source>
</evidence>
<feature type="domain" description="BACON" evidence="1">
    <location>
        <begin position="47"/>
        <end position="132"/>
    </location>
</feature>
<accession>S0FDF4</accession>
<evidence type="ECO:0000259" key="1">
    <source>
        <dbReference type="Pfam" id="PF19190"/>
    </source>
</evidence>
<dbReference type="eggNOG" id="ENOG5030M2T">
    <property type="taxonomic scope" value="Bacteria"/>
</dbReference>
<dbReference type="AlphaFoldDB" id="S0FDF4"/>
<dbReference type="Proteomes" id="UP000014073">
    <property type="component" value="Unassembled WGS sequence"/>
</dbReference>
<keyword evidence="3" id="KW-1185">Reference proteome</keyword>
<comment type="caution">
    <text evidence="2">The sequence shown here is derived from an EMBL/GenBank/DDBJ whole genome shotgun (WGS) entry which is preliminary data.</text>
</comment>
<reference evidence="2 3" key="1">
    <citation type="submission" date="2008-12" db="EMBL/GenBank/DDBJ databases">
        <authorList>
            <person name="Fulton L."/>
            <person name="Clifton S."/>
            <person name="Fulton B."/>
            <person name="Xu J."/>
            <person name="Minx P."/>
            <person name="Pepin K.H."/>
            <person name="Johnson M."/>
            <person name="Bhonagiri V."/>
            <person name="Nash W.E."/>
            <person name="Mardis E.R."/>
            <person name="Wilson R.K."/>
        </authorList>
    </citation>
    <scope>NUCLEOTIDE SEQUENCE [LARGE SCALE GENOMIC DNA]</scope>
    <source>
        <strain evidence="2 3">DSM 18228</strain>
    </source>
</reference>
<evidence type="ECO:0000313" key="3">
    <source>
        <dbReference type="Proteomes" id="UP000014073"/>
    </source>
</evidence>
<proteinExistence type="predicted"/>